<keyword evidence="9" id="KW-0460">Magnesium</keyword>
<comment type="cofactor">
    <cofactor evidence="1">
        <name>Mg(2+)</name>
        <dbReference type="ChEBI" id="CHEBI:18420"/>
    </cofactor>
</comment>
<evidence type="ECO:0000256" key="5">
    <source>
        <dbReference type="ARBA" id="ARBA00022598"/>
    </source>
</evidence>
<dbReference type="Gene3D" id="3.30.300.30">
    <property type="match status" value="1"/>
</dbReference>
<evidence type="ECO:0000256" key="13">
    <source>
        <dbReference type="ARBA" id="ARBA00039545"/>
    </source>
</evidence>
<dbReference type="RefSeq" id="WP_187552094.1">
    <property type="nucleotide sequence ID" value="NZ_BMZL01000001.1"/>
</dbReference>
<dbReference type="AlphaFoldDB" id="A0A7G9SP01"/>
<evidence type="ECO:0000256" key="9">
    <source>
        <dbReference type="ARBA" id="ARBA00022842"/>
    </source>
</evidence>
<evidence type="ECO:0000256" key="3">
    <source>
        <dbReference type="ARBA" id="ARBA00005005"/>
    </source>
</evidence>
<evidence type="ECO:0000256" key="1">
    <source>
        <dbReference type="ARBA" id="ARBA00001946"/>
    </source>
</evidence>
<dbReference type="KEGG" id="tcn:H9L16_13005"/>
<evidence type="ECO:0000259" key="16">
    <source>
        <dbReference type="Pfam" id="PF13193"/>
    </source>
</evidence>
<gene>
    <name evidence="17" type="ORF">H9L16_13005</name>
</gene>
<evidence type="ECO:0000313" key="17">
    <source>
        <dbReference type="EMBL" id="QNN69576.1"/>
    </source>
</evidence>
<keyword evidence="7" id="KW-0276">Fatty acid metabolism</keyword>
<dbReference type="InterPro" id="IPR025110">
    <property type="entry name" value="AMP-bd_C"/>
</dbReference>
<dbReference type="GO" id="GO:0016020">
    <property type="term" value="C:membrane"/>
    <property type="evidence" value="ECO:0007669"/>
    <property type="project" value="UniProtKB-SubCell"/>
</dbReference>
<dbReference type="GO" id="GO:0005524">
    <property type="term" value="F:ATP binding"/>
    <property type="evidence" value="ECO:0007669"/>
    <property type="project" value="UniProtKB-KW"/>
</dbReference>
<keyword evidence="18" id="KW-1185">Reference proteome</keyword>
<dbReference type="EMBL" id="CP060719">
    <property type="protein sequence ID" value="QNN69576.1"/>
    <property type="molecule type" value="Genomic_DNA"/>
</dbReference>
<comment type="similarity">
    <text evidence="4">Belongs to the ATP-dependent AMP-binding enzyme family.</text>
</comment>
<keyword evidence="11" id="KW-0472">Membrane</keyword>
<keyword evidence="6" id="KW-0547">Nucleotide-binding</keyword>
<evidence type="ECO:0000256" key="14">
    <source>
        <dbReference type="ARBA" id="ARBA00042773"/>
    </source>
</evidence>
<sequence>MSSERPWLAHYPAGVPAEIDLDEFASINDIFDSAVQKYRDKTAFISMGKSITYGELERLSRDFAGYLLGELKLKKGDRVAIMMPNCLQYPIAILGVLRAGLTVVNTNPMYTARELKHQLVDSGASVLVVLDNFGNVAQEVLSQVPGVRAVTTGLGDMLGFPKGLIVNFVLKHVKKMVPDFDIPGAVRFRDTLTLGRMHQLPEIRNTPEDLAFLQYTGGTTGVSKGAMLTHRNLVANMQQAASWVGTNVKLGEELIVTALPLYHIFALTSNCLVFMKFGAANLLITNPRDMPGFVKEIKSVRFTAITGVNTLFNGLLNTPGFDQVDFSRLHLTLGGGMAVQRAVADKWKQVTGVTLAEAYGLTETSPAVCINPLDLRAYNGSIGLPVPSTQVCIKDDDGNLLPMGEVGELCVKGPQVMKGYWQRPEETDKVMDAEGWLKTGDMARMDEQGYFYIVDRKKDMILVSGFNVYPNEVEDVIAMMPAVLEVAAIGVPDDKSGEAVKVFVVKKDPALTADAVKAFCRENLTGYKQPRFVEFRDELPKSNVGKILRKELRSPAQA</sequence>
<dbReference type="Gene3D" id="3.40.50.12780">
    <property type="entry name" value="N-terminal domain of ligase-like"/>
    <property type="match status" value="1"/>
</dbReference>
<dbReference type="Proteomes" id="UP000515804">
    <property type="component" value="Chromosome"/>
</dbReference>
<dbReference type="InterPro" id="IPR042099">
    <property type="entry name" value="ANL_N_sf"/>
</dbReference>
<dbReference type="PANTHER" id="PTHR43767:SF8">
    <property type="entry name" value="LONG-CHAIN-FATTY-ACID--COA LIGASE"/>
    <property type="match status" value="1"/>
</dbReference>
<dbReference type="InterPro" id="IPR020845">
    <property type="entry name" value="AMP-binding_CS"/>
</dbReference>
<evidence type="ECO:0000313" key="18">
    <source>
        <dbReference type="Proteomes" id="UP000515804"/>
    </source>
</evidence>
<accession>A0A7G9SP01</accession>
<evidence type="ECO:0000256" key="11">
    <source>
        <dbReference type="ARBA" id="ARBA00023136"/>
    </source>
</evidence>
<comment type="pathway">
    <text evidence="3">Lipid metabolism; fatty acid beta-oxidation.</text>
</comment>
<dbReference type="PANTHER" id="PTHR43767">
    <property type="entry name" value="LONG-CHAIN-FATTY-ACID--COA LIGASE"/>
    <property type="match status" value="1"/>
</dbReference>
<organism evidence="17 18">
    <name type="scientific">Thermomonas carbonis</name>
    <dbReference type="NCBI Taxonomy" id="1463158"/>
    <lineage>
        <taxon>Bacteria</taxon>
        <taxon>Pseudomonadati</taxon>
        <taxon>Pseudomonadota</taxon>
        <taxon>Gammaproteobacteria</taxon>
        <taxon>Lysobacterales</taxon>
        <taxon>Lysobacteraceae</taxon>
        <taxon>Thermomonas</taxon>
    </lineage>
</organism>
<dbReference type="Pfam" id="PF00501">
    <property type="entry name" value="AMP-binding"/>
    <property type="match status" value="1"/>
</dbReference>
<proteinExistence type="inferred from homology"/>
<name>A0A7G9SP01_9GAMM</name>
<dbReference type="FunFam" id="3.40.50.12780:FF:000003">
    <property type="entry name" value="Long-chain-fatty-acid--CoA ligase FadD"/>
    <property type="match status" value="1"/>
</dbReference>
<evidence type="ECO:0000256" key="4">
    <source>
        <dbReference type="ARBA" id="ARBA00006432"/>
    </source>
</evidence>
<keyword evidence="5" id="KW-0436">Ligase</keyword>
<comment type="subcellular location">
    <subcellularLocation>
        <location evidence="2">Membrane</location>
        <topology evidence="2">Peripheral membrane protein</topology>
    </subcellularLocation>
</comment>
<feature type="domain" description="AMP-binding enzyme C-terminal" evidence="16">
    <location>
        <begin position="472"/>
        <end position="546"/>
    </location>
</feature>
<dbReference type="Pfam" id="PF13193">
    <property type="entry name" value="AMP-binding_C"/>
    <property type="match status" value="1"/>
</dbReference>
<reference evidence="17 18" key="1">
    <citation type="submission" date="2020-08" db="EMBL/GenBank/DDBJ databases">
        <title>Genome sequence of Thermomonas carbonis KCTC 42013T.</title>
        <authorList>
            <person name="Hyun D.-W."/>
            <person name="Bae J.-W."/>
        </authorList>
    </citation>
    <scope>NUCLEOTIDE SEQUENCE [LARGE SCALE GENOMIC DNA]</scope>
    <source>
        <strain evidence="17 18">KCTC 42013</strain>
    </source>
</reference>
<dbReference type="SUPFAM" id="SSF56801">
    <property type="entry name" value="Acetyl-CoA synthetase-like"/>
    <property type="match status" value="1"/>
</dbReference>
<evidence type="ECO:0000256" key="12">
    <source>
        <dbReference type="ARBA" id="ARBA00026121"/>
    </source>
</evidence>
<dbReference type="InterPro" id="IPR045851">
    <property type="entry name" value="AMP-bd_C_sf"/>
</dbReference>
<dbReference type="CDD" id="cd05936">
    <property type="entry name" value="FC-FACS_FadD_like"/>
    <property type="match status" value="1"/>
</dbReference>
<keyword evidence="8" id="KW-0067">ATP-binding</keyword>
<dbReference type="FunFam" id="3.30.300.30:FF:000006">
    <property type="entry name" value="Long-chain-fatty-acid--CoA ligase FadD"/>
    <property type="match status" value="1"/>
</dbReference>
<evidence type="ECO:0000256" key="6">
    <source>
        <dbReference type="ARBA" id="ARBA00022741"/>
    </source>
</evidence>
<evidence type="ECO:0000256" key="8">
    <source>
        <dbReference type="ARBA" id="ARBA00022840"/>
    </source>
</evidence>
<evidence type="ECO:0000256" key="2">
    <source>
        <dbReference type="ARBA" id="ARBA00004170"/>
    </source>
</evidence>
<dbReference type="PROSITE" id="PS00455">
    <property type="entry name" value="AMP_BINDING"/>
    <property type="match status" value="1"/>
</dbReference>
<evidence type="ECO:0000256" key="10">
    <source>
        <dbReference type="ARBA" id="ARBA00023098"/>
    </source>
</evidence>
<protein>
    <recommendedName>
        <fullName evidence="13">Long-chain-fatty-acid--CoA ligase</fullName>
        <ecNumber evidence="12">6.2.1.3</ecNumber>
    </recommendedName>
    <alternativeName>
        <fullName evidence="14">Long-chain acyl-CoA synthetase</fullName>
    </alternativeName>
</protein>
<feature type="domain" description="AMP-dependent synthetase/ligase" evidence="15">
    <location>
        <begin position="31"/>
        <end position="421"/>
    </location>
</feature>
<keyword evidence="10" id="KW-0443">Lipid metabolism</keyword>
<dbReference type="EC" id="6.2.1.3" evidence="12"/>
<dbReference type="InterPro" id="IPR050237">
    <property type="entry name" value="ATP-dep_AMP-bd_enzyme"/>
</dbReference>
<evidence type="ECO:0000259" key="15">
    <source>
        <dbReference type="Pfam" id="PF00501"/>
    </source>
</evidence>
<evidence type="ECO:0000256" key="7">
    <source>
        <dbReference type="ARBA" id="ARBA00022832"/>
    </source>
</evidence>
<dbReference type="InterPro" id="IPR000873">
    <property type="entry name" value="AMP-dep_synth/lig_dom"/>
</dbReference>
<dbReference type="GO" id="GO:0004467">
    <property type="term" value="F:long-chain fatty acid-CoA ligase activity"/>
    <property type="evidence" value="ECO:0007669"/>
    <property type="project" value="UniProtKB-EC"/>
</dbReference>